<evidence type="ECO:0000259" key="2">
    <source>
        <dbReference type="Pfam" id="PF13962"/>
    </source>
</evidence>
<sequence>MTRHSYQICVDDGTIYDSVSSLLLLPSTHPSSTSKPPLFLHFLINTMGKSPAKKGEQEARESQLQQAIANDDVAKLHDLIVKEQALLDRVSKHPFPDTPVHLAAKAGKTQVAMEIAILKPSFAWKLNSEGYSPMHLALQHKQYHTVLFRWLKRVHLMDILNQEDQDGNTVYAIASTIKPQPEIIKLLSGNRILWIEKMLSRLPCVARPSSLSQLLSMEPTIFEKFKTWFGLQDESARNIILGVATLIATATYQAALSPPGGYWQDNSSNPTANSTVGTANSSSIVEKPHKAGDIILSGSKLHAFTAFGGMAFLFSIITIWITAIPSLPHTLPVYLLILFLSYVYYFTAPISYPKSDAAAGFFEVVFYMSSVGLVLVVPMILWSNYYIYKIRLQKEAARRRVRDFS</sequence>
<feature type="transmembrane region" description="Helical" evidence="1">
    <location>
        <begin position="301"/>
        <end position="321"/>
    </location>
</feature>
<keyword evidence="1" id="KW-0812">Transmembrane</keyword>
<proteinExistence type="predicted"/>
<organism evidence="3">
    <name type="scientific">Eucalyptus grandis</name>
    <name type="common">Flooded gum</name>
    <dbReference type="NCBI Taxonomy" id="71139"/>
    <lineage>
        <taxon>Eukaryota</taxon>
        <taxon>Viridiplantae</taxon>
        <taxon>Streptophyta</taxon>
        <taxon>Embryophyta</taxon>
        <taxon>Tracheophyta</taxon>
        <taxon>Spermatophyta</taxon>
        <taxon>Magnoliopsida</taxon>
        <taxon>eudicotyledons</taxon>
        <taxon>Gunneridae</taxon>
        <taxon>Pentapetalae</taxon>
        <taxon>rosids</taxon>
        <taxon>malvids</taxon>
        <taxon>Myrtales</taxon>
        <taxon>Myrtaceae</taxon>
        <taxon>Myrtoideae</taxon>
        <taxon>Eucalypteae</taxon>
        <taxon>Eucalyptus</taxon>
    </lineage>
</organism>
<feature type="domain" description="PGG" evidence="2">
    <location>
        <begin position="234"/>
        <end position="338"/>
    </location>
</feature>
<keyword evidence="1" id="KW-0472">Membrane</keyword>
<dbReference type="Pfam" id="PF13962">
    <property type="entry name" value="PGG"/>
    <property type="match status" value="1"/>
</dbReference>
<dbReference type="InterPro" id="IPR026961">
    <property type="entry name" value="PGG_dom"/>
</dbReference>
<dbReference type="AlphaFoldDB" id="A0A059CGE4"/>
<feature type="transmembrane region" description="Helical" evidence="1">
    <location>
        <begin position="333"/>
        <end position="352"/>
    </location>
</feature>
<dbReference type="InParanoid" id="A0A059CGE4"/>
<gene>
    <name evidence="3" type="ORF">EUGRSUZ_D01337</name>
</gene>
<dbReference type="Gramene" id="KCW76985">
    <property type="protein sequence ID" value="KCW76985"/>
    <property type="gene ID" value="EUGRSUZ_D01337"/>
</dbReference>
<dbReference type="InterPro" id="IPR036770">
    <property type="entry name" value="Ankyrin_rpt-contain_sf"/>
</dbReference>
<accession>A0A059CGE4</accession>
<reference evidence="3" key="1">
    <citation type="submission" date="2013-07" db="EMBL/GenBank/DDBJ databases">
        <title>The genome of Eucalyptus grandis.</title>
        <authorList>
            <person name="Schmutz J."/>
            <person name="Hayes R."/>
            <person name="Myburg A."/>
            <person name="Tuskan G."/>
            <person name="Grattapaglia D."/>
            <person name="Rokhsar D.S."/>
        </authorList>
    </citation>
    <scope>NUCLEOTIDE SEQUENCE</scope>
    <source>
        <tissue evidence="3">Leaf extractions</tissue>
    </source>
</reference>
<dbReference type="SUPFAM" id="SSF48403">
    <property type="entry name" value="Ankyrin repeat"/>
    <property type="match status" value="1"/>
</dbReference>
<feature type="transmembrane region" description="Helical" evidence="1">
    <location>
        <begin position="364"/>
        <end position="388"/>
    </location>
</feature>
<name>A0A059CGE4_EUCGR</name>
<dbReference type="FunCoup" id="A0A059CGE4">
    <property type="interactions" value="28"/>
</dbReference>
<dbReference type="EMBL" id="KK198756">
    <property type="protein sequence ID" value="KCW76985.1"/>
    <property type="molecule type" value="Genomic_DNA"/>
</dbReference>
<protein>
    <recommendedName>
        <fullName evidence="2">PGG domain-containing protein</fullName>
    </recommendedName>
</protein>
<dbReference type="PANTHER" id="PTHR24128">
    <property type="entry name" value="HOMEOBOX PROTEIN WARIAI"/>
    <property type="match status" value="1"/>
</dbReference>
<dbReference type="STRING" id="71139.A0A059CGE4"/>
<keyword evidence="1" id="KW-1133">Transmembrane helix</keyword>
<dbReference type="PANTHER" id="PTHR24128:SF24">
    <property type="entry name" value="ANKYRIN REPEAT PROTEIN"/>
    <property type="match status" value="1"/>
</dbReference>
<evidence type="ECO:0000313" key="3">
    <source>
        <dbReference type="EMBL" id="KCW76985.1"/>
    </source>
</evidence>
<evidence type="ECO:0000256" key="1">
    <source>
        <dbReference type="SAM" id="Phobius"/>
    </source>
</evidence>
<dbReference type="Gene3D" id="1.25.40.20">
    <property type="entry name" value="Ankyrin repeat-containing domain"/>
    <property type="match status" value="1"/>
</dbReference>